<dbReference type="Proteomes" id="UP000176558">
    <property type="component" value="Unassembled WGS sequence"/>
</dbReference>
<evidence type="ECO:0008006" key="4">
    <source>
        <dbReference type="Google" id="ProtNLM"/>
    </source>
</evidence>
<organism evidence="2 3">
    <name type="scientific">Candidatus Zambryskibacteria bacterium RIFCSPLOWO2_12_FULL_39_23</name>
    <dbReference type="NCBI Taxonomy" id="1802776"/>
    <lineage>
        <taxon>Bacteria</taxon>
        <taxon>Candidatus Zambryskiibacteriota</taxon>
    </lineage>
</organism>
<keyword evidence="1" id="KW-0812">Transmembrane</keyword>
<proteinExistence type="predicted"/>
<comment type="caution">
    <text evidence="2">The sequence shown here is derived from an EMBL/GenBank/DDBJ whole genome shotgun (WGS) entry which is preliminary data.</text>
</comment>
<accession>A0A1G2UTB3</accession>
<dbReference type="EMBL" id="MHWT01000014">
    <property type="protein sequence ID" value="OHB12586.1"/>
    <property type="molecule type" value="Genomic_DNA"/>
</dbReference>
<evidence type="ECO:0000256" key="1">
    <source>
        <dbReference type="SAM" id="Phobius"/>
    </source>
</evidence>
<protein>
    <recommendedName>
        <fullName evidence="4">PEGA domain-containing protein</fullName>
    </recommendedName>
</protein>
<sequence length="254" mass="28692">MPENAKVHILENKKWYGLVTVVLVLLIVSISLYEMGYRFKGDLTLGKLGQLSMSISLPLTSIFIDQSEKITTTKDNETITLPFSPTKHSVIISHDGYFPWKKDFVIESNKTLNLFPIFVSQNATGEIITKNDPDYLRIRNGLVTVPSPDKLTPLFSVDKSASIWLEDNAVMAKIGDKIINVIQPDTIVRNLSFYKDRSDVVMFSTLGSVFVIEIDEKGNQNFMPVYRGQKPLFMKTDSSFIYVLDGEVLMQVVI</sequence>
<reference evidence="2 3" key="1">
    <citation type="journal article" date="2016" name="Nat. Commun.">
        <title>Thousands of microbial genomes shed light on interconnected biogeochemical processes in an aquifer system.</title>
        <authorList>
            <person name="Anantharaman K."/>
            <person name="Brown C.T."/>
            <person name="Hug L.A."/>
            <person name="Sharon I."/>
            <person name="Castelle C.J."/>
            <person name="Probst A.J."/>
            <person name="Thomas B.C."/>
            <person name="Singh A."/>
            <person name="Wilkins M.J."/>
            <person name="Karaoz U."/>
            <person name="Brodie E.L."/>
            <person name="Williams K.H."/>
            <person name="Hubbard S.S."/>
            <person name="Banfield J.F."/>
        </authorList>
    </citation>
    <scope>NUCLEOTIDE SEQUENCE [LARGE SCALE GENOMIC DNA]</scope>
</reference>
<keyword evidence="1" id="KW-0472">Membrane</keyword>
<name>A0A1G2UTB3_9BACT</name>
<evidence type="ECO:0000313" key="3">
    <source>
        <dbReference type="Proteomes" id="UP000176558"/>
    </source>
</evidence>
<gene>
    <name evidence="2" type="ORF">A3G99_02075</name>
</gene>
<feature type="transmembrane region" description="Helical" evidence="1">
    <location>
        <begin position="15"/>
        <end position="33"/>
    </location>
</feature>
<keyword evidence="1" id="KW-1133">Transmembrane helix</keyword>
<dbReference type="AlphaFoldDB" id="A0A1G2UTB3"/>
<evidence type="ECO:0000313" key="2">
    <source>
        <dbReference type="EMBL" id="OHB12586.1"/>
    </source>
</evidence>